<dbReference type="Proteomes" id="UP000321085">
    <property type="component" value="Unassembled WGS sequence"/>
</dbReference>
<sequence>MLYFKWVVFGEERSLIPARVSGRRGVVKRATLSKIHDCGTMSAGV</sequence>
<proteinExistence type="predicted"/>
<reference evidence="1 2" key="1">
    <citation type="submission" date="2019-07" db="EMBL/GenBank/DDBJ databases">
        <title>Whole genome shotgun sequence of Microvirga aerophila NBRC 106136.</title>
        <authorList>
            <person name="Hosoyama A."/>
            <person name="Uohara A."/>
            <person name="Ohji S."/>
            <person name="Ichikawa N."/>
        </authorList>
    </citation>
    <scope>NUCLEOTIDE SEQUENCE [LARGE SCALE GENOMIC DNA]</scope>
    <source>
        <strain evidence="1 2">NBRC 106136</strain>
    </source>
</reference>
<evidence type="ECO:0000313" key="2">
    <source>
        <dbReference type="Proteomes" id="UP000321085"/>
    </source>
</evidence>
<evidence type="ECO:0000313" key="1">
    <source>
        <dbReference type="EMBL" id="GEO19215.1"/>
    </source>
</evidence>
<accession>A0A512C4U7</accession>
<dbReference type="EMBL" id="BJYU01000362">
    <property type="protein sequence ID" value="GEO19215.1"/>
    <property type="molecule type" value="Genomic_DNA"/>
</dbReference>
<organism evidence="1 2">
    <name type="scientific">Microvirga aerophila</name>
    <dbReference type="NCBI Taxonomy" id="670291"/>
    <lineage>
        <taxon>Bacteria</taxon>
        <taxon>Pseudomonadati</taxon>
        <taxon>Pseudomonadota</taxon>
        <taxon>Alphaproteobacteria</taxon>
        <taxon>Hyphomicrobiales</taxon>
        <taxon>Methylobacteriaceae</taxon>
        <taxon>Microvirga</taxon>
    </lineage>
</organism>
<keyword evidence="2" id="KW-1185">Reference proteome</keyword>
<name>A0A512C4U7_9HYPH</name>
<gene>
    <name evidence="1" type="ORF">MAE02_69110</name>
</gene>
<protein>
    <submittedName>
        <fullName evidence="1">Uncharacterized protein</fullName>
    </submittedName>
</protein>
<dbReference type="AlphaFoldDB" id="A0A512C4U7"/>
<comment type="caution">
    <text evidence="1">The sequence shown here is derived from an EMBL/GenBank/DDBJ whole genome shotgun (WGS) entry which is preliminary data.</text>
</comment>